<name>A0A850H9G2_9SPHN</name>
<sequence>MLARLAFRAWNSTQHWAKERRFSPMSMTLTLLPSATHHSNRVIVLFSAALATCALLVLGLAVSAQVAGDRGIAPVASSSDIEVRGIKVDRRGSSGAEAREEAWRSAQREAWSRLNGPSISDSQLSGLVSAVIIEEERIGPRRYIATLGVIFDRARVAPFLGGAQRGRGSAPMLLLPVSVSGGAYTIYEVRNPWQRAWAEFQPGNSRIEYVRPSGVGGDSLLLNYGQVQRRSRAWWRAILDQFGAASVLVPVAKLEHQWPGGPIRGEFTARYGPDSEVLDSFTMVAENPQELPGMLGRAVAQFDTIFEQAFADGKLRADPTLDEGGGSMDPALARLIAIGRALEARDAAIEAGATPEPTTTIAPAQLQTHVVQFSTPDAASFDAALSGVRAVPGVRGLSVTSTAIGGQSVMSVNYAGSLNELAAALSQRGYTVQQGASAIAISR</sequence>
<dbReference type="Proteomes" id="UP000546031">
    <property type="component" value="Unassembled WGS sequence"/>
</dbReference>
<gene>
    <name evidence="1" type="ORF">HUO12_01570</name>
</gene>
<dbReference type="EMBL" id="JABWTA010000001">
    <property type="protein sequence ID" value="NVE93581.1"/>
    <property type="molecule type" value="Genomic_DNA"/>
</dbReference>
<organism evidence="1 2">
    <name type="scientific">Altererythrobacter lutimaris</name>
    <dbReference type="NCBI Taxonomy" id="2743979"/>
    <lineage>
        <taxon>Bacteria</taxon>
        <taxon>Pseudomonadati</taxon>
        <taxon>Pseudomonadota</taxon>
        <taxon>Alphaproteobacteria</taxon>
        <taxon>Sphingomonadales</taxon>
        <taxon>Erythrobacteraceae</taxon>
        <taxon>Altererythrobacter</taxon>
    </lineage>
</organism>
<evidence type="ECO:0000313" key="2">
    <source>
        <dbReference type="Proteomes" id="UP000546031"/>
    </source>
</evidence>
<evidence type="ECO:0000313" key="1">
    <source>
        <dbReference type="EMBL" id="NVE93581.1"/>
    </source>
</evidence>
<keyword evidence="2" id="KW-1185">Reference proteome</keyword>
<dbReference type="AlphaFoldDB" id="A0A850H9G2"/>
<comment type="caution">
    <text evidence="1">The sequence shown here is derived from an EMBL/GenBank/DDBJ whole genome shotgun (WGS) entry which is preliminary data.</text>
</comment>
<proteinExistence type="predicted"/>
<protein>
    <submittedName>
        <fullName evidence="1">Heavy-metal-associated domain-containing protein</fullName>
    </submittedName>
</protein>
<accession>A0A850H9G2</accession>
<reference evidence="1 2" key="1">
    <citation type="submission" date="2020-06" db="EMBL/GenBank/DDBJ databases">
        <title>Altererythrobacter lutimaris sp. nov., a marine bacterium isolated from a tidal flat.</title>
        <authorList>
            <person name="Kim D."/>
            <person name="Yoo Y."/>
            <person name="Kim J.-J."/>
        </authorList>
    </citation>
    <scope>NUCLEOTIDE SEQUENCE [LARGE SCALE GENOMIC DNA]</scope>
    <source>
        <strain evidence="1 2">JGD-16</strain>
    </source>
</reference>